<dbReference type="AlphaFoldDB" id="X8DL75"/>
<gene>
    <name evidence="1" type="ORF">I553_3938</name>
</gene>
<dbReference type="Pfam" id="PF03583">
    <property type="entry name" value="LIP"/>
    <property type="match status" value="1"/>
</dbReference>
<name>X8DL75_MYCXE</name>
<dbReference type="Gene3D" id="3.40.50.1820">
    <property type="entry name" value="alpha/beta hydrolase"/>
    <property type="match status" value="1"/>
</dbReference>
<organism evidence="1">
    <name type="scientific">Mycobacterium xenopi 4042</name>
    <dbReference type="NCBI Taxonomy" id="1299334"/>
    <lineage>
        <taxon>Bacteria</taxon>
        <taxon>Bacillati</taxon>
        <taxon>Actinomycetota</taxon>
        <taxon>Actinomycetes</taxon>
        <taxon>Mycobacteriales</taxon>
        <taxon>Mycobacteriaceae</taxon>
        <taxon>Mycobacterium</taxon>
    </lineage>
</organism>
<dbReference type="PATRIC" id="fig|1299334.3.peg.1763"/>
<comment type="caution">
    <text evidence="1">The sequence shown here is derived from an EMBL/GenBank/DDBJ whole genome shotgun (WGS) entry which is preliminary data.</text>
</comment>
<reference evidence="1" key="1">
    <citation type="submission" date="2014-01" db="EMBL/GenBank/DDBJ databases">
        <authorList>
            <person name="Brown-Elliot B."/>
            <person name="Wallace R."/>
            <person name="Lenaerts A."/>
            <person name="Ordway D."/>
            <person name="DeGroote M.A."/>
            <person name="Parker T."/>
            <person name="Sizemore C."/>
            <person name="Tallon L.J."/>
            <person name="Sadzewicz L.K."/>
            <person name="Sengamalay N."/>
            <person name="Fraser C.M."/>
            <person name="Hine E."/>
            <person name="Shefchek K.A."/>
            <person name="Das S.P."/>
            <person name="Tettelin H."/>
        </authorList>
    </citation>
    <scope>NUCLEOTIDE SEQUENCE [LARGE SCALE GENOMIC DNA]</scope>
    <source>
        <strain evidence="1">4042</strain>
    </source>
</reference>
<dbReference type="EMBL" id="JAOB01000014">
    <property type="protein sequence ID" value="EUA68473.1"/>
    <property type="molecule type" value="Genomic_DNA"/>
</dbReference>
<proteinExistence type="predicted"/>
<accession>X8DL75</accession>
<dbReference type="PANTHER" id="PTHR34853">
    <property type="match status" value="1"/>
</dbReference>
<evidence type="ECO:0000313" key="1">
    <source>
        <dbReference type="EMBL" id="EUA68473.1"/>
    </source>
</evidence>
<dbReference type="GO" id="GO:0016042">
    <property type="term" value="P:lipid catabolic process"/>
    <property type="evidence" value="ECO:0007669"/>
    <property type="project" value="InterPro"/>
</dbReference>
<dbReference type="InterPro" id="IPR005152">
    <property type="entry name" value="Lipase_secreted"/>
</dbReference>
<dbReference type="GO" id="GO:0004806">
    <property type="term" value="F:triacylglycerol lipase activity"/>
    <property type="evidence" value="ECO:0007669"/>
    <property type="project" value="InterPro"/>
</dbReference>
<dbReference type="InterPro" id="IPR029058">
    <property type="entry name" value="AB_hydrolase_fold"/>
</dbReference>
<dbReference type="PANTHER" id="PTHR34853:SF1">
    <property type="entry name" value="LIPASE 5"/>
    <property type="match status" value="1"/>
</dbReference>
<protein>
    <submittedName>
        <fullName evidence="1">Secretory lipase family protein</fullName>
    </submittedName>
</protein>
<sequence>MPDHEGRHGMWGAPYQPGYCILDGVRAALRSERTALSPSAPVALWAIPVEGWPPHGRRSMRRLRAELDIVGAVLGSPVGDLAHTFRRLNGGLLAGLPRW</sequence>